<proteinExistence type="predicted"/>
<evidence type="ECO:0000313" key="2">
    <source>
        <dbReference type="Proteomes" id="UP001239213"/>
    </source>
</evidence>
<dbReference type="AlphaFoldDB" id="A0AAI9VFH4"/>
<organism evidence="1 2">
    <name type="scientific">Colletotrichum cuscutae</name>
    <dbReference type="NCBI Taxonomy" id="1209917"/>
    <lineage>
        <taxon>Eukaryota</taxon>
        <taxon>Fungi</taxon>
        <taxon>Dikarya</taxon>
        <taxon>Ascomycota</taxon>
        <taxon>Pezizomycotina</taxon>
        <taxon>Sordariomycetes</taxon>
        <taxon>Hypocreomycetidae</taxon>
        <taxon>Glomerellales</taxon>
        <taxon>Glomerellaceae</taxon>
        <taxon>Colletotrichum</taxon>
        <taxon>Colletotrichum acutatum species complex</taxon>
    </lineage>
</organism>
<comment type="caution">
    <text evidence="1">The sequence shown here is derived from an EMBL/GenBank/DDBJ whole genome shotgun (WGS) entry which is preliminary data.</text>
</comment>
<name>A0AAI9VFH4_9PEZI</name>
<keyword evidence="2" id="KW-1185">Reference proteome</keyword>
<sequence length="104" mass="11507">MPLIPSTSIQTFNCLDLTQSQSSGTPYFRHFTSALHDLFACSLRSSSTTAVSLRSFQRVPVCPLFSLARGRPWSTVHWGATGLGLRNRLEPFALQCANRQCCTV</sequence>
<dbReference type="EMBL" id="MPDP01000083">
    <property type="protein sequence ID" value="KAK1483709.1"/>
    <property type="molecule type" value="Genomic_DNA"/>
</dbReference>
<protein>
    <submittedName>
        <fullName evidence="1">Uncharacterized protein</fullName>
    </submittedName>
</protein>
<gene>
    <name evidence="1" type="ORF">CCUS01_15644</name>
</gene>
<dbReference type="Proteomes" id="UP001239213">
    <property type="component" value="Unassembled WGS sequence"/>
</dbReference>
<reference evidence="1" key="1">
    <citation type="submission" date="2016-11" db="EMBL/GenBank/DDBJ databases">
        <title>The genome sequence of Colletotrichum cuscutae.</title>
        <authorList>
            <person name="Baroncelli R."/>
        </authorList>
    </citation>
    <scope>NUCLEOTIDE SEQUENCE</scope>
    <source>
        <strain evidence="1">IMI 304802</strain>
    </source>
</reference>
<evidence type="ECO:0000313" key="1">
    <source>
        <dbReference type="EMBL" id="KAK1483709.1"/>
    </source>
</evidence>
<accession>A0AAI9VFH4</accession>